<name>Q21Q43_ALBFT</name>
<feature type="chain" id="PRO_5004200195" evidence="1">
    <location>
        <begin position="23"/>
        <end position="92"/>
    </location>
</feature>
<geneLocation type="plasmid" evidence="3">
    <name>pDSM15236</name>
</geneLocation>
<evidence type="ECO:0000256" key="1">
    <source>
        <dbReference type="SAM" id="SignalP"/>
    </source>
</evidence>
<keyword evidence="2" id="KW-0614">Plasmid</keyword>
<protein>
    <submittedName>
        <fullName evidence="2">Uncharacterized protein</fullName>
    </submittedName>
</protein>
<reference evidence="3" key="1">
    <citation type="submission" date="2006-02" db="EMBL/GenBank/DDBJ databases">
        <title>Complete sequence of plasmid 1 of Rhodoferax ferrireducens DSM 15236.</title>
        <authorList>
            <person name="Copeland A."/>
            <person name="Lucas S."/>
            <person name="Lapidus A."/>
            <person name="Barry K."/>
            <person name="Detter J.C."/>
            <person name="Glavina del Rio T."/>
            <person name="Hammon N."/>
            <person name="Israni S."/>
            <person name="Pitluck S."/>
            <person name="Brettin T."/>
            <person name="Bruce D."/>
            <person name="Han C."/>
            <person name="Tapia R."/>
            <person name="Gilna P."/>
            <person name="Kiss H."/>
            <person name="Schmutz J."/>
            <person name="Larimer F."/>
            <person name="Land M."/>
            <person name="Kyrpides N."/>
            <person name="Ivanova N."/>
            <person name="Richardson P."/>
        </authorList>
    </citation>
    <scope>NUCLEOTIDE SEQUENCE [LARGE SCALE GENOMIC DNA]</scope>
    <source>
        <strain evidence="3">ATCC BAA-621 / DSM 15236 / T118</strain>
        <plasmid evidence="3">Plasmid pDSM15236</plasmid>
    </source>
</reference>
<accession>Q21Q43</accession>
<sequence length="92" mass="9599" precursor="true">MRTIIFGLCAIAIALIAGVATPAELSAIAEVNQAKVLTGNEALGALKREATPVALGQIIKDPGGCLYAVVSKNKRLTLIQVRDKAKRQVCGN</sequence>
<dbReference type="HOGENOM" id="CLU_2411216_0_0_4"/>
<dbReference type="AlphaFoldDB" id="Q21Q43"/>
<proteinExistence type="predicted"/>
<gene>
    <name evidence="2" type="ordered locus">Rfer_4416</name>
</gene>
<dbReference type="Proteomes" id="UP000008332">
    <property type="component" value="Plasmid unnamed1"/>
</dbReference>
<organism evidence="2 3">
    <name type="scientific">Albidiferax ferrireducens (strain ATCC BAA-621 / DSM 15236 / T118)</name>
    <name type="common">Rhodoferax ferrireducens</name>
    <dbReference type="NCBI Taxonomy" id="338969"/>
    <lineage>
        <taxon>Bacteria</taxon>
        <taxon>Pseudomonadati</taxon>
        <taxon>Pseudomonadota</taxon>
        <taxon>Betaproteobacteria</taxon>
        <taxon>Burkholderiales</taxon>
        <taxon>Comamonadaceae</taxon>
        <taxon>Rhodoferax</taxon>
    </lineage>
</organism>
<dbReference type="EMBL" id="CP000268">
    <property type="protein sequence ID" value="ABD72102.1"/>
    <property type="molecule type" value="Genomic_DNA"/>
</dbReference>
<dbReference type="RefSeq" id="WP_011458637.1">
    <property type="nucleotide sequence ID" value="NC_007901.1"/>
</dbReference>
<feature type="signal peptide" evidence="1">
    <location>
        <begin position="1"/>
        <end position="22"/>
    </location>
</feature>
<dbReference type="KEGG" id="rfr:Rfer_4416"/>
<keyword evidence="3" id="KW-1185">Reference proteome</keyword>
<evidence type="ECO:0000313" key="3">
    <source>
        <dbReference type="Proteomes" id="UP000008332"/>
    </source>
</evidence>
<evidence type="ECO:0000313" key="2">
    <source>
        <dbReference type="EMBL" id="ABD72102.1"/>
    </source>
</evidence>
<dbReference type="OrthoDB" id="8777184at2"/>
<keyword evidence="1" id="KW-0732">Signal</keyword>